<dbReference type="PANTHER" id="PTHR11214:SF314">
    <property type="entry name" value="HEXOSYLTRANSFERASE"/>
    <property type="match status" value="1"/>
</dbReference>
<comment type="similarity">
    <text evidence="2 10">Belongs to the glycosyltransferase 31 family.</text>
</comment>
<evidence type="ECO:0000256" key="2">
    <source>
        <dbReference type="ARBA" id="ARBA00008661"/>
    </source>
</evidence>
<evidence type="ECO:0000256" key="9">
    <source>
        <dbReference type="ARBA" id="ARBA00023136"/>
    </source>
</evidence>
<comment type="caution">
    <text evidence="11">The sequence shown here is derived from an EMBL/GenBank/DDBJ whole genome shotgun (WGS) entry which is preliminary data.</text>
</comment>
<evidence type="ECO:0000256" key="5">
    <source>
        <dbReference type="ARBA" id="ARBA00022692"/>
    </source>
</evidence>
<dbReference type="GO" id="GO:0016758">
    <property type="term" value="F:hexosyltransferase activity"/>
    <property type="evidence" value="ECO:0007669"/>
    <property type="project" value="InterPro"/>
</dbReference>
<dbReference type="PANTHER" id="PTHR11214">
    <property type="entry name" value="BETA-1,3-N-ACETYLGLUCOSAMINYLTRANSFERASE"/>
    <property type="match status" value="1"/>
</dbReference>
<evidence type="ECO:0000256" key="10">
    <source>
        <dbReference type="RuleBase" id="RU363063"/>
    </source>
</evidence>
<evidence type="ECO:0000313" key="12">
    <source>
        <dbReference type="Proteomes" id="UP000749559"/>
    </source>
</evidence>
<dbReference type="GO" id="GO:0000139">
    <property type="term" value="C:Golgi membrane"/>
    <property type="evidence" value="ECO:0007669"/>
    <property type="project" value="UniProtKB-SubCell"/>
</dbReference>
<evidence type="ECO:0000256" key="8">
    <source>
        <dbReference type="ARBA" id="ARBA00023034"/>
    </source>
</evidence>
<keyword evidence="8 10" id="KW-0333">Golgi apparatus</keyword>
<evidence type="ECO:0000313" key="11">
    <source>
        <dbReference type="EMBL" id="CAH1791653.1"/>
    </source>
</evidence>
<evidence type="ECO:0000256" key="1">
    <source>
        <dbReference type="ARBA" id="ARBA00004323"/>
    </source>
</evidence>
<dbReference type="EC" id="2.4.1.-" evidence="10"/>
<keyword evidence="3 10" id="KW-0328">Glycosyltransferase</keyword>
<keyword evidence="9" id="KW-0472">Membrane</keyword>
<evidence type="ECO:0000256" key="4">
    <source>
        <dbReference type="ARBA" id="ARBA00022679"/>
    </source>
</evidence>
<dbReference type="EMBL" id="CAIIXF020000008">
    <property type="protein sequence ID" value="CAH1791653.1"/>
    <property type="molecule type" value="Genomic_DNA"/>
</dbReference>
<dbReference type="GO" id="GO:0006493">
    <property type="term" value="P:protein O-linked glycosylation"/>
    <property type="evidence" value="ECO:0007669"/>
    <property type="project" value="TreeGrafter"/>
</dbReference>
<name>A0A8J1XWZ3_OWEFU</name>
<reference evidence="11" key="1">
    <citation type="submission" date="2022-03" db="EMBL/GenBank/DDBJ databases">
        <authorList>
            <person name="Martin C."/>
        </authorList>
    </citation>
    <scope>NUCLEOTIDE SEQUENCE</scope>
</reference>
<evidence type="ECO:0000256" key="3">
    <source>
        <dbReference type="ARBA" id="ARBA00022676"/>
    </source>
</evidence>
<evidence type="ECO:0000256" key="6">
    <source>
        <dbReference type="ARBA" id="ARBA00022968"/>
    </source>
</evidence>
<dbReference type="AlphaFoldDB" id="A0A8J1XWZ3"/>
<comment type="subcellular location">
    <subcellularLocation>
        <location evidence="1 10">Golgi apparatus membrane</location>
        <topology evidence="1 10">Single-pass type II membrane protein</topology>
    </subcellularLocation>
</comment>
<dbReference type="Proteomes" id="UP000749559">
    <property type="component" value="Unassembled WGS sequence"/>
</dbReference>
<proteinExistence type="inferred from homology"/>
<gene>
    <name evidence="11" type="ORF">OFUS_LOCUS16710</name>
</gene>
<keyword evidence="7" id="KW-1133">Transmembrane helix</keyword>
<keyword evidence="5" id="KW-0812">Transmembrane</keyword>
<dbReference type="Pfam" id="PF01762">
    <property type="entry name" value="Galactosyl_T"/>
    <property type="match status" value="1"/>
</dbReference>
<dbReference type="InterPro" id="IPR002659">
    <property type="entry name" value="Glyco_trans_31"/>
</dbReference>
<keyword evidence="12" id="KW-1185">Reference proteome</keyword>
<sequence length="384" mass="44595">MFEESDIDDYGDKSESMTCHEFTRKLPKTVRKRGHLQAKEFFNLSYNNTAYLDAIRYIYPAKNLCERKSYTEKLILILIISDTSVSGSIFRQAIRATWAKNLTEQNGWTIRIGFIIGNQTHGRQRTNISEEVHHYHDIIQASIGDGYDKLTEKTIMGFRWAQQYCSKALLIMRITHDVVVNVRGLIKEAELFHAQQTTRLYLGKTIRNATIMKRGKYKFRSPVRWPTNKYPAFQAEPGYVISMDLAIELNAMFCRTPIAFPDDTYVGALVDALGVNATTRKLFTFSHRYKENDLIMVTNNTIIVHFVRWTSKAVEKNPTFLYNDMKKVSDALLRNNAKAIKESYRVGRNKPILKPKLKYRNVLRNKNAKVPASKRRLISQKYRI</sequence>
<dbReference type="OrthoDB" id="2139606at2759"/>
<dbReference type="Gene3D" id="3.90.550.50">
    <property type="match status" value="1"/>
</dbReference>
<protein>
    <recommendedName>
        <fullName evidence="10">Hexosyltransferase</fullName>
        <ecNumber evidence="10">2.4.1.-</ecNumber>
    </recommendedName>
</protein>
<evidence type="ECO:0000256" key="7">
    <source>
        <dbReference type="ARBA" id="ARBA00022989"/>
    </source>
</evidence>
<accession>A0A8J1XWZ3</accession>
<organism evidence="11 12">
    <name type="scientific">Owenia fusiformis</name>
    <name type="common">Polychaete worm</name>
    <dbReference type="NCBI Taxonomy" id="6347"/>
    <lineage>
        <taxon>Eukaryota</taxon>
        <taxon>Metazoa</taxon>
        <taxon>Spiralia</taxon>
        <taxon>Lophotrochozoa</taxon>
        <taxon>Annelida</taxon>
        <taxon>Polychaeta</taxon>
        <taxon>Sedentaria</taxon>
        <taxon>Canalipalpata</taxon>
        <taxon>Sabellida</taxon>
        <taxon>Oweniida</taxon>
        <taxon>Oweniidae</taxon>
        <taxon>Owenia</taxon>
    </lineage>
</organism>
<keyword evidence="6" id="KW-0735">Signal-anchor</keyword>
<keyword evidence="4" id="KW-0808">Transferase</keyword>